<dbReference type="EMBL" id="SACY01000001">
    <property type="protein sequence ID" value="RVU26938.1"/>
    <property type="molecule type" value="Genomic_DNA"/>
</dbReference>
<name>A0A437PXK0_9BACT</name>
<comment type="caution">
    <text evidence="1">The sequence shown here is derived from an EMBL/GenBank/DDBJ whole genome shotgun (WGS) entry which is preliminary data.</text>
</comment>
<evidence type="ECO:0000313" key="2">
    <source>
        <dbReference type="Proteomes" id="UP000282832"/>
    </source>
</evidence>
<dbReference type="OrthoDB" id="710582at2"/>
<keyword evidence="2" id="KW-1185">Reference proteome</keyword>
<gene>
    <name evidence="1" type="ORF">EOJ36_02770</name>
</gene>
<dbReference type="AlphaFoldDB" id="A0A437PXK0"/>
<protein>
    <recommendedName>
        <fullName evidence="3">SprT-like domain-containing protein</fullName>
    </recommendedName>
</protein>
<evidence type="ECO:0000313" key="1">
    <source>
        <dbReference type="EMBL" id="RVU26938.1"/>
    </source>
</evidence>
<evidence type="ECO:0008006" key="3">
    <source>
        <dbReference type="Google" id="ProtNLM"/>
    </source>
</evidence>
<proteinExistence type="predicted"/>
<organism evidence="1 2">
    <name type="scientific">Sandaracinomonas limnophila</name>
    <dbReference type="NCBI Taxonomy" id="1862386"/>
    <lineage>
        <taxon>Bacteria</taxon>
        <taxon>Pseudomonadati</taxon>
        <taxon>Bacteroidota</taxon>
        <taxon>Cytophagia</taxon>
        <taxon>Cytophagales</taxon>
        <taxon>Flectobacillaceae</taxon>
        <taxon>Sandaracinomonas</taxon>
    </lineage>
</organism>
<dbReference type="RefSeq" id="WP_127802489.1">
    <property type="nucleotide sequence ID" value="NZ_SACY01000001.1"/>
</dbReference>
<accession>A0A437PXK0</accession>
<sequence length="274" mass="31483">MIDNLSSQKTDLNSLANKKGITNVSLNHLKNLEATMLDEVFCYAPTLGRNVYFIIPTIRLQNFGFINISSSDLISGGGGGDSNELFLAQISGKATFVNNELSTPCLSNVLETLLHNNDLLNEMTYMLQQFNLCRTIHLTFYEKPLSQNNRYGEFVKTSKENVYKIYLDNNELPKFSKEKIMSIIFHEVIHAHLTEMFNNRGSDWEHEQMTKNYLFTAVNSLVKFYPNCKDYANDIILSGLTETNYFKRIPISDQNVILFKANQYKNHTYGDYCK</sequence>
<reference evidence="1 2" key="1">
    <citation type="submission" date="2019-01" db="EMBL/GenBank/DDBJ databases">
        <authorList>
            <person name="Chen W.-M."/>
        </authorList>
    </citation>
    <scope>NUCLEOTIDE SEQUENCE [LARGE SCALE GENOMIC DNA]</scope>
    <source>
        <strain evidence="1 2">FSY-15</strain>
    </source>
</reference>
<dbReference type="Proteomes" id="UP000282832">
    <property type="component" value="Unassembled WGS sequence"/>
</dbReference>